<protein>
    <submittedName>
        <fullName evidence="2">Unconventional myosin-VIIb</fullName>
    </submittedName>
</protein>
<evidence type="ECO:0000256" key="1">
    <source>
        <dbReference type="SAM" id="MobiDB-lite"/>
    </source>
</evidence>
<proteinExistence type="predicted"/>
<sequence>MLELERDRVLDFHATRIQAHWRRIKVQRSYLRLIRGITKIQALVRGFLARQHFRQLLQNQPRPLIDGSSGHSRSEMTDFKHLDSMPEEMICRIQAMCRTYLTKKLLNIDAELKQRLIIVKTVIRSAEHLAKDDRMNPEVWESLHNLHRQFAQDFRVMLYRGEHSAEQCRELAELRFERGRAQLMTSFKPKAAPETKVVPHKNIPASQIQFNEELEQLSSQRLPDKPQSKNLDKLQKFATKYFHSDQVSQALKFKHGWIAKPLTKLTSNNDHLAAIMIWEMINRFMNILPEPSKSDDVNRRVRLPTYSINSCSLFRKTYFGPIGCVNAKNASVDTQETDLVSLNPVWSRHTKGDEPNAATKKAYKSS</sequence>
<keyword evidence="3" id="KW-1185">Reference proteome</keyword>
<dbReference type="Gene3D" id="1.20.5.190">
    <property type="match status" value="1"/>
</dbReference>
<name>A0ABD2QMH3_9PLAT</name>
<dbReference type="PROSITE" id="PS50096">
    <property type="entry name" value="IQ"/>
    <property type="match status" value="1"/>
</dbReference>
<feature type="region of interest" description="Disordered" evidence="1">
    <location>
        <begin position="346"/>
        <end position="366"/>
    </location>
</feature>
<dbReference type="Proteomes" id="UP001626550">
    <property type="component" value="Unassembled WGS sequence"/>
</dbReference>
<dbReference type="InterPro" id="IPR027417">
    <property type="entry name" value="P-loop_NTPase"/>
</dbReference>
<dbReference type="Pfam" id="PF00612">
    <property type="entry name" value="IQ"/>
    <property type="match status" value="3"/>
</dbReference>
<accession>A0ABD2QMH3</accession>
<organism evidence="2 3">
    <name type="scientific">Cichlidogyrus casuarinus</name>
    <dbReference type="NCBI Taxonomy" id="1844966"/>
    <lineage>
        <taxon>Eukaryota</taxon>
        <taxon>Metazoa</taxon>
        <taxon>Spiralia</taxon>
        <taxon>Lophotrochozoa</taxon>
        <taxon>Platyhelminthes</taxon>
        <taxon>Monogenea</taxon>
        <taxon>Monopisthocotylea</taxon>
        <taxon>Dactylogyridea</taxon>
        <taxon>Ancyrocephalidae</taxon>
        <taxon>Cichlidogyrus</taxon>
    </lineage>
</organism>
<reference evidence="2 3" key="1">
    <citation type="submission" date="2024-11" db="EMBL/GenBank/DDBJ databases">
        <title>Adaptive evolution of stress response genes in parasites aligns with host niche diversity.</title>
        <authorList>
            <person name="Hahn C."/>
            <person name="Resl P."/>
        </authorList>
    </citation>
    <scope>NUCLEOTIDE SEQUENCE [LARGE SCALE GENOMIC DNA]</scope>
    <source>
        <strain evidence="2">EGGRZ-B1_66</strain>
        <tissue evidence="2">Body</tissue>
    </source>
</reference>
<comment type="caution">
    <text evidence="2">The sequence shown here is derived from an EMBL/GenBank/DDBJ whole genome shotgun (WGS) entry which is preliminary data.</text>
</comment>
<evidence type="ECO:0000313" key="3">
    <source>
        <dbReference type="Proteomes" id="UP001626550"/>
    </source>
</evidence>
<dbReference type="InterPro" id="IPR000048">
    <property type="entry name" value="IQ_motif_EF-hand-BS"/>
</dbReference>
<gene>
    <name evidence="2" type="primary">MYO7B_1</name>
    <name evidence="2" type="ORF">Ciccas_001678</name>
</gene>
<dbReference type="Gene3D" id="1.25.40.530">
    <property type="entry name" value="MyTH4 domain"/>
    <property type="match status" value="1"/>
</dbReference>
<evidence type="ECO:0000313" key="2">
    <source>
        <dbReference type="EMBL" id="KAL3319641.1"/>
    </source>
</evidence>
<dbReference type="SMART" id="SM00015">
    <property type="entry name" value="IQ"/>
    <property type="match status" value="3"/>
</dbReference>
<dbReference type="SUPFAM" id="SSF52540">
    <property type="entry name" value="P-loop containing nucleoside triphosphate hydrolases"/>
    <property type="match status" value="1"/>
</dbReference>
<dbReference type="AlphaFoldDB" id="A0ABD2QMH3"/>
<dbReference type="InterPro" id="IPR038185">
    <property type="entry name" value="MyTH4_dom_sf"/>
</dbReference>
<dbReference type="EMBL" id="JBJKFK010000115">
    <property type="protein sequence ID" value="KAL3319641.1"/>
    <property type="molecule type" value="Genomic_DNA"/>
</dbReference>